<dbReference type="PANTHER" id="PTHR42085:SF2">
    <property type="entry name" value="F-BOX DOMAIN-CONTAINING PROTEIN"/>
    <property type="match status" value="1"/>
</dbReference>
<evidence type="ECO:0000313" key="3">
    <source>
        <dbReference type="Proteomes" id="UP001152049"/>
    </source>
</evidence>
<dbReference type="Pfam" id="PF24864">
    <property type="entry name" value="DUF7730"/>
    <property type="match status" value="1"/>
</dbReference>
<sequence length="288" mass="32158">MSTSSCSEPSPFLAMPLELRQRIYQLCIPKNVHVIISGGVCYKAPYQGDFTSVGSEICDGLSTDSVETSKAKEISTITESLIGNAIQDKSALPQLLLLCHQITDEVKALLYNANIFQINVPPGGELDTLKLFGREPMDQLRKVVLVFEPENGLGYPGSHMDPKAWDVLLGKLLILGIIIDQLEPPTPNYTDEDMSDDDLEERTAWLTPNLDYLSRAVPETTKIIVDVNKVDLAAQLVEKALPSRFTFQKLLAGDYIFRRGRYSGYSDYDDDTSWRDCVDDCDYDLYDG</sequence>
<reference evidence="2" key="1">
    <citation type="submission" date="2022-09" db="EMBL/GenBank/DDBJ databases">
        <title>Fusarium specimens isolated from Avocado Roots.</title>
        <authorList>
            <person name="Stajich J."/>
            <person name="Roper C."/>
            <person name="Heimlech-Rivalta G."/>
        </authorList>
    </citation>
    <scope>NUCLEOTIDE SEQUENCE</scope>
    <source>
        <strain evidence="2">CF00136</strain>
    </source>
</reference>
<dbReference type="InterPro" id="IPR056632">
    <property type="entry name" value="DUF7730"/>
</dbReference>
<dbReference type="Proteomes" id="UP001152049">
    <property type="component" value="Unassembled WGS sequence"/>
</dbReference>
<feature type="domain" description="DUF7730" evidence="1">
    <location>
        <begin position="10"/>
        <end position="120"/>
    </location>
</feature>
<dbReference type="AlphaFoldDB" id="A0A9W8RQD7"/>
<dbReference type="OrthoDB" id="62952at2759"/>
<gene>
    <name evidence="2" type="ORF">NW762_010959</name>
</gene>
<proteinExistence type="predicted"/>
<keyword evidence="3" id="KW-1185">Reference proteome</keyword>
<comment type="caution">
    <text evidence="2">The sequence shown here is derived from an EMBL/GenBank/DDBJ whole genome shotgun (WGS) entry which is preliminary data.</text>
</comment>
<protein>
    <recommendedName>
        <fullName evidence="1">DUF7730 domain-containing protein</fullName>
    </recommendedName>
</protein>
<evidence type="ECO:0000259" key="1">
    <source>
        <dbReference type="Pfam" id="PF24864"/>
    </source>
</evidence>
<organism evidence="2 3">
    <name type="scientific">Fusarium torreyae</name>
    <dbReference type="NCBI Taxonomy" id="1237075"/>
    <lineage>
        <taxon>Eukaryota</taxon>
        <taxon>Fungi</taxon>
        <taxon>Dikarya</taxon>
        <taxon>Ascomycota</taxon>
        <taxon>Pezizomycotina</taxon>
        <taxon>Sordariomycetes</taxon>
        <taxon>Hypocreomycetidae</taxon>
        <taxon>Hypocreales</taxon>
        <taxon>Nectriaceae</taxon>
        <taxon>Fusarium</taxon>
    </lineage>
</organism>
<name>A0A9W8RQD7_9HYPO</name>
<evidence type="ECO:0000313" key="2">
    <source>
        <dbReference type="EMBL" id="KAJ4252361.1"/>
    </source>
</evidence>
<dbReference type="EMBL" id="JAOQAZ010000026">
    <property type="protein sequence ID" value="KAJ4252361.1"/>
    <property type="molecule type" value="Genomic_DNA"/>
</dbReference>
<dbReference type="InterPro" id="IPR038883">
    <property type="entry name" value="AN11006-like"/>
</dbReference>
<accession>A0A9W8RQD7</accession>
<dbReference type="PANTHER" id="PTHR42085">
    <property type="entry name" value="F-BOX DOMAIN-CONTAINING PROTEIN"/>
    <property type="match status" value="1"/>
</dbReference>